<reference evidence="2" key="2">
    <citation type="journal article" date="2023" name="BMC Genomics">
        <title>Pest status, molecular evolution, and epigenetic factors derived from the genome assembly of Frankliniella fusca, a thysanopteran phytovirus vector.</title>
        <authorList>
            <person name="Catto M.A."/>
            <person name="Labadie P.E."/>
            <person name="Jacobson A.L."/>
            <person name="Kennedy G.G."/>
            <person name="Srinivasan R."/>
            <person name="Hunt B.G."/>
        </authorList>
    </citation>
    <scope>NUCLEOTIDE SEQUENCE</scope>
    <source>
        <strain evidence="2">PL_HMW_Pooled</strain>
    </source>
</reference>
<proteinExistence type="predicted"/>
<evidence type="ECO:0000313" key="3">
    <source>
        <dbReference type="Proteomes" id="UP001219518"/>
    </source>
</evidence>
<name>A0AAE1H988_9NEOP</name>
<gene>
    <name evidence="2" type="ORF">KUF71_006714</name>
</gene>
<reference evidence="2" key="1">
    <citation type="submission" date="2021-07" db="EMBL/GenBank/DDBJ databases">
        <authorList>
            <person name="Catto M.A."/>
            <person name="Jacobson A."/>
            <person name="Kennedy G."/>
            <person name="Labadie P."/>
            <person name="Hunt B.G."/>
            <person name="Srinivasan R."/>
        </authorList>
    </citation>
    <scope>NUCLEOTIDE SEQUENCE</scope>
    <source>
        <strain evidence="2">PL_HMW_Pooled</strain>
        <tissue evidence="2">Head</tissue>
    </source>
</reference>
<dbReference type="GO" id="GO:0016874">
    <property type="term" value="F:ligase activity"/>
    <property type="evidence" value="ECO:0007669"/>
    <property type="project" value="UniProtKB-KW"/>
</dbReference>
<feature type="compositionally biased region" description="Basic and acidic residues" evidence="1">
    <location>
        <begin position="61"/>
        <end position="75"/>
    </location>
</feature>
<keyword evidence="2" id="KW-0436">Ligase</keyword>
<feature type="region of interest" description="Disordered" evidence="1">
    <location>
        <begin position="47"/>
        <end position="80"/>
    </location>
</feature>
<dbReference type="AlphaFoldDB" id="A0AAE1H988"/>
<evidence type="ECO:0000313" key="2">
    <source>
        <dbReference type="EMBL" id="KAK3917095.1"/>
    </source>
</evidence>
<accession>A0AAE1H988</accession>
<keyword evidence="3" id="KW-1185">Reference proteome</keyword>
<organism evidence="2 3">
    <name type="scientific">Frankliniella fusca</name>
    <dbReference type="NCBI Taxonomy" id="407009"/>
    <lineage>
        <taxon>Eukaryota</taxon>
        <taxon>Metazoa</taxon>
        <taxon>Ecdysozoa</taxon>
        <taxon>Arthropoda</taxon>
        <taxon>Hexapoda</taxon>
        <taxon>Insecta</taxon>
        <taxon>Pterygota</taxon>
        <taxon>Neoptera</taxon>
        <taxon>Paraneoptera</taxon>
        <taxon>Thysanoptera</taxon>
        <taxon>Terebrantia</taxon>
        <taxon>Thripoidea</taxon>
        <taxon>Thripidae</taxon>
        <taxon>Frankliniella</taxon>
    </lineage>
</organism>
<dbReference type="EMBL" id="JAHWGI010000685">
    <property type="protein sequence ID" value="KAK3917095.1"/>
    <property type="molecule type" value="Genomic_DNA"/>
</dbReference>
<dbReference type="Proteomes" id="UP001219518">
    <property type="component" value="Unassembled WGS sequence"/>
</dbReference>
<sequence length="179" mass="20450">MIWKYKPRGQKIATGTSSHIFDVISECQDDLKLSNFEAMNADLKLPASQWLNSGQPTSTEESNHEKQHYSSRESDNVDVDELDVKHKIKTETFDPGYSAEPEKKQEMPERKMHSKVNIEKIVSSTEAENPLCNKYTYAIAMWLSFIPFKQLFINNVLDIKRTAITITIQFSSSLSLATD</sequence>
<feature type="compositionally biased region" description="Basic and acidic residues" evidence="1">
    <location>
        <begin position="100"/>
        <end position="111"/>
    </location>
</feature>
<comment type="caution">
    <text evidence="2">The sequence shown here is derived from an EMBL/GenBank/DDBJ whole genome shotgun (WGS) entry which is preliminary data.</text>
</comment>
<evidence type="ECO:0000256" key="1">
    <source>
        <dbReference type="SAM" id="MobiDB-lite"/>
    </source>
</evidence>
<protein>
    <submittedName>
        <fullName evidence="2">Tyrosine--tRNA ligase</fullName>
    </submittedName>
</protein>
<feature type="region of interest" description="Disordered" evidence="1">
    <location>
        <begin position="93"/>
        <end position="112"/>
    </location>
</feature>
<feature type="compositionally biased region" description="Polar residues" evidence="1">
    <location>
        <begin position="49"/>
        <end position="60"/>
    </location>
</feature>